<evidence type="ECO:0000313" key="1">
    <source>
        <dbReference type="EMBL" id="MCZ0964310.1"/>
    </source>
</evidence>
<protein>
    <submittedName>
        <fullName evidence="1">DUF6260 family protein</fullName>
    </submittedName>
</protein>
<name>A0ABT4JC73_9RHOB</name>
<evidence type="ECO:0000313" key="2">
    <source>
        <dbReference type="Proteomes" id="UP001149822"/>
    </source>
</evidence>
<proteinExistence type="predicted"/>
<comment type="caution">
    <text evidence="1">The sequence shown here is derived from an EMBL/GenBank/DDBJ whole genome shotgun (WGS) entry which is preliminary data.</text>
</comment>
<organism evidence="1 2">
    <name type="scientific">Paracoccus benzoatiresistens</name>
    <dbReference type="NCBI Taxonomy" id="2997341"/>
    <lineage>
        <taxon>Bacteria</taxon>
        <taxon>Pseudomonadati</taxon>
        <taxon>Pseudomonadota</taxon>
        <taxon>Alphaproteobacteria</taxon>
        <taxon>Rhodobacterales</taxon>
        <taxon>Paracoccaceae</taxon>
        <taxon>Paracoccus</taxon>
    </lineage>
</organism>
<gene>
    <name evidence="1" type="ORF">OU682_22325</name>
</gene>
<dbReference type="RefSeq" id="WP_268944403.1">
    <property type="nucleotide sequence ID" value="NZ_JAPTYD010000086.1"/>
</dbReference>
<sequence length="345" mass="38103">MRYFDNQLVTEHPRQHGAWWSEVCNSREWFHRTEDTLAEVRNAAAVLPRDAWLELDTITRGIMRADEGSAWMNDLMPLAKPVNIGKLVHMTRVVGDAGVVVRSMSGQVPVPIDKVGYDYRGTIVPIFSSGYGREWREWNTLQSENFDALSDDQEAITRKLGRDQALYVLNGDANIQFQGYQAYGIKTSPLSKTINIGAAGANINLTTATSDQVEAFINGAFGAMLDANLIVGGVNLYVSPEIARNLDKPYSGSTGFKTGSLRDALLANRRINKIEVSFELSGNEFFGFVPSSEFIRPLVGMAVNTTAMARQNPTDNYQFLVMGALGIEIRADINGRSGVFYSTNV</sequence>
<accession>A0ABT4JC73</accession>
<dbReference type="EMBL" id="JAPTYD010000086">
    <property type="protein sequence ID" value="MCZ0964310.1"/>
    <property type="molecule type" value="Genomic_DNA"/>
</dbReference>
<dbReference type="InterPro" id="IPR046227">
    <property type="entry name" value="DUF6260"/>
</dbReference>
<keyword evidence="2" id="KW-1185">Reference proteome</keyword>
<dbReference type="Pfam" id="PF19774">
    <property type="entry name" value="DUF6260"/>
    <property type="match status" value="1"/>
</dbReference>
<dbReference type="Proteomes" id="UP001149822">
    <property type="component" value="Unassembled WGS sequence"/>
</dbReference>
<reference evidence="1" key="1">
    <citation type="submission" date="2022-12" db="EMBL/GenBank/DDBJ databases">
        <title>Paracoccus sp. EF6 isolated from a lake water.</title>
        <authorList>
            <person name="Liu H."/>
        </authorList>
    </citation>
    <scope>NUCLEOTIDE SEQUENCE</scope>
    <source>
        <strain evidence="1">EF6</strain>
    </source>
</reference>